<gene>
    <name evidence="1" type="ORF">CG716_00400</name>
</gene>
<dbReference type="SUPFAM" id="SSF56645">
    <property type="entry name" value="Acyl-CoA dehydrogenase NM domain-like"/>
    <property type="match status" value="1"/>
</dbReference>
<dbReference type="GO" id="GO:0016627">
    <property type="term" value="F:oxidoreductase activity, acting on the CH-CH group of donors"/>
    <property type="evidence" value="ECO:0007669"/>
    <property type="project" value="InterPro"/>
</dbReference>
<keyword evidence="2" id="KW-1185">Reference proteome</keyword>
<proteinExistence type="predicted"/>
<dbReference type="AlphaFoldDB" id="A0A255DTD1"/>
<dbReference type="OrthoDB" id="3258691at2"/>
<dbReference type="RefSeq" id="WP_094475404.1">
    <property type="nucleotide sequence ID" value="NZ_NOZR01000001.1"/>
</dbReference>
<dbReference type="InterPro" id="IPR009100">
    <property type="entry name" value="AcylCoA_DH/oxidase_NM_dom_sf"/>
</dbReference>
<name>A0A255DTD1_9MYCO</name>
<dbReference type="Proteomes" id="UP000216063">
    <property type="component" value="Unassembled WGS sequence"/>
</dbReference>
<dbReference type="Gene3D" id="2.40.110.10">
    <property type="entry name" value="Butyryl-CoA Dehydrogenase, subunit A, domain 2"/>
    <property type="match status" value="1"/>
</dbReference>
<protein>
    <submittedName>
        <fullName evidence="1">Acyl-CoA dehydrogenase</fullName>
    </submittedName>
</protein>
<dbReference type="InterPro" id="IPR046373">
    <property type="entry name" value="Acyl-CoA_Oxase/DH_mid-dom_sf"/>
</dbReference>
<reference evidence="1 2" key="1">
    <citation type="submission" date="2017-07" db="EMBL/GenBank/DDBJ databases">
        <title>The new phylogeny of genus Mycobacterium.</title>
        <authorList>
            <person name="Tortoli E."/>
            <person name="Trovato A."/>
            <person name="Cirillo D.M."/>
        </authorList>
    </citation>
    <scope>NUCLEOTIDE SEQUENCE [LARGE SCALE GENOMIC DNA]</scope>
    <source>
        <strain evidence="1 2">ATCC 33027</strain>
    </source>
</reference>
<evidence type="ECO:0000313" key="1">
    <source>
        <dbReference type="EMBL" id="OYN82719.1"/>
    </source>
</evidence>
<accession>A0A255DTD1</accession>
<sequence>MTTALTDRAAVLAAATKAVAARAAVLDEQGADVRTDLAGLGAAGLFDAALSDTGLPDVVGLIDEVATESLTVAFSTWAHVMALTYLGQGSPQLREVHLDALRTGARIGVTAMATGLKQVAGLGQVPVVARPHGDGLRVSGPIRWASNLFDDAVIVLPARDESGTSFVVAIDAAAPGVVVAPPPTLMALGATVSSSLRLEDVVVRRAQIISADLATFVAGIRPAFLLAQTAFCVGVTRAALAGAGRAEGVLADPFADDLTALSEQAGALRHRLYGFAGDPARAGIAELIRLRLDAASTALAATRLESTLVGGAGYAHGNSANRRFREAAFLPVQSPSEGQLRWELSRYE</sequence>
<comment type="caution">
    <text evidence="1">The sequence shown here is derived from an EMBL/GenBank/DDBJ whole genome shotgun (WGS) entry which is preliminary data.</text>
</comment>
<organism evidence="1 2">
    <name type="scientific">Mycolicibacterium sphagni</name>
    <dbReference type="NCBI Taxonomy" id="1786"/>
    <lineage>
        <taxon>Bacteria</taxon>
        <taxon>Bacillati</taxon>
        <taxon>Actinomycetota</taxon>
        <taxon>Actinomycetes</taxon>
        <taxon>Mycobacteriales</taxon>
        <taxon>Mycobacteriaceae</taxon>
        <taxon>Mycolicibacterium</taxon>
    </lineage>
</organism>
<evidence type="ECO:0000313" key="2">
    <source>
        <dbReference type="Proteomes" id="UP000216063"/>
    </source>
</evidence>
<dbReference type="EMBL" id="NOZR01000001">
    <property type="protein sequence ID" value="OYN82719.1"/>
    <property type="molecule type" value="Genomic_DNA"/>
</dbReference>